<dbReference type="OrthoDB" id="10352769at2759"/>
<dbReference type="Proteomes" id="UP000770015">
    <property type="component" value="Unassembled WGS sequence"/>
</dbReference>
<accession>A0A9P9ACZ5</accession>
<evidence type="ECO:0000313" key="3">
    <source>
        <dbReference type="EMBL" id="KAH6690341.1"/>
    </source>
</evidence>
<feature type="region of interest" description="Disordered" evidence="1">
    <location>
        <begin position="349"/>
        <end position="370"/>
    </location>
</feature>
<keyword evidence="2" id="KW-0472">Membrane</keyword>
<protein>
    <submittedName>
        <fullName evidence="3">Uncharacterized protein</fullName>
    </submittedName>
</protein>
<feature type="transmembrane region" description="Helical" evidence="2">
    <location>
        <begin position="87"/>
        <end position="116"/>
    </location>
</feature>
<dbReference type="EMBL" id="JAGSXJ010000006">
    <property type="protein sequence ID" value="KAH6690341.1"/>
    <property type="molecule type" value="Genomic_DNA"/>
</dbReference>
<organism evidence="3 4">
    <name type="scientific">Plectosphaerella plurivora</name>
    <dbReference type="NCBI Taxonomy" id="936078"/>
    <lineage>
        <taxon>Eukaryota</taxon>
        <taxon>Fungi</taxon>
        <taxon>Dikarya</taxon>
        <taxon>Ascomycota</taxon>
        <taxon>Pezizomycotina</taxon>
        <taxon>Sordariomycetes</taxon>
        <taxon>Hypocreomycetidae</taxon>
        <taxon>Glomerellales</taxon>
        <taxon>Plectosphaerellaceae</taxon>
        <taxon>Plectosphaerella</taxon>
    </lineage>
</organism>
<keyword evidence="4" id="KW-1185">Reference proteome</keyword>
<dbReference type="AlphaFoldDB" id="A0A9P9ACZ5"/>
<evidence type="ECO:0000256" key="2">
    <source>
        <dbReference type="SAM" id="Phobius"/>
    </source>
</evidence>
<reference evidence="3" key="1">
    <citation type="journal article" date="2021" name="Nat. Commun.">
        <title>Genetic determinants of endophytism in the Arabidopsis root mycobiome.</title>
        <authorList>
            <person name="Mesny F."/>
            <person name="Miyauchi S."/>
            <person name="Thiergart T."/>
            <person name="Pickel B."/>
            <person name="Atanasova L."/>
            <person name="Karlsson M."/>
            <person name="Huettel B."/>
            <person name="Barry K.W."/>
            <person name="Haridas S."/>
            <person name="Chen C."/>
            <person name="Bauer D."/>
            <person name="Andreopoulos W."/>
            <person name="Pangilinan J."/>
            <person name="LaButti K."/>
            <person name="Riley R."/>
            <person name="Lipzen A."/>
            <person name="Clum A."/>
            <person name="Drula E."/>
            <person name="Henrissat B."/>
            <person name="Kohler A."/>
            <person name="Grigoriev I.V."/>
            <person name="Martin F.M."/>
            <person name="Hacquard S."/>
        </authorList>
    </citation>
    <scope>NUCLEOTIDE SEQUENCE</scope>
    <source>
        <strain evidence="3">MPI-SDFR-AT-0117</strain>
    </source>
</reference>
<evidence type="ECO:0000256" key="1">
    <source>
        <dbReference type="SAM" id="MobiDB-lite"/>
    </source>
</evidence>
<proteinExistence type="predicted"/>
<comment type="caution">
    <text evidence="3">The sequence shown here is derived from an EMBL/GenBank/DDBJ whole genome shotgun (WGS) entry which is preliminary data.</text>
</comment>
<feature type="compositionally biased region" description="Polar residues" evidence="1">
    <location>
        <begin position="349"/>
        <end position="359"/>
    </location>
</feature>
<evidence type="ECO:0000313" key="4">
    <source>
        <dbReference type="Proteomes" id="UP000770015"/>
    </source>
</evidence>
<keyword evidence="2" id="KW-0812">Transmembrane</keyword>
<keyword evidence="2" id="KW-1133">Transmembrane helix</keyword>
<feature type="transmembrane region" description="Helical" evidence="2">
    <location>
        <begin position="204"/>
        <end position="225"/>
    </location>
</feature>
<sequence>MVYVVAITRTVAIGLLVLPSLLLWYLSLTIAKPHGDPARQWISFLRCALAFMALGTSFFTIVGTLRLSVTGLEMLPYDVWGIVHSVLALLTTLFLLATYIFAFSASVEIAVAISLIRNGPLTPALRALRNLAQALCLVLALLAIISFALYMRVVIGNDVTLGRTVTRLTATMTVMLLVNAILALPFSVFLVTRATYPQDARQPAILLLVSNIFNIIPHAFEVAYLSQYGGFGGPALTYVEPWLKLLSPIVAWWSPFILLAILFALAVKRTNGVWSIQPPMSPIFKYQQYACDAAEQQQQPWYDQSPHRTQHTSPHGYNEPYELQPNTMEWQRPISPARPSIFALAKNYASATTTRLQPRSPSPKDRRGSE</sequence>
<feature type="transmembrane region" description="Helical" evidence="2">
    <location>
        <begin position="47"/>
        <end position="67"/>
    </location>
</feature>
<gene>
    <name evidence="3" type="ORF">F5X68DRAFT_259805</name>
</gene>
<feature type="transmembrane region" description="Helical" evidence="2">
    <location>
        <begin position="6"/>
        <end position="26"/>
    </location>
</feature>
<name>A0A9P9ACZ5_9PEZI</name>
<feature type="transmembrane region" description="Helical" evidence="2">
    <location>
        <begin position="128"/>
        <end position="150"/>
    </location>
</feature>
<feature type="transmembrane region" description="Helical" evidence="2">
    <location>
        <begin position="245"/>
        <end position="267"/>
    </location>
</feature>
<feature type="transmembrane region" description="Helical" evidence="2">
    <location>
        <begin position="170"/>
        <end position="192"/>
    </location>
</feature>
<feature type="region of interest" description="Disordered" evidence="1">
    <location>
        <begin position="297"/>
        <end position="322"/>
    </location>
</feature>